<organism evidence="1 2">
    <name type="scientific">Linum trigynum</name>
    <dbReference type="NCBI Taxonomy" id="586398"/>
    <lineage>
        <taxon>Eukaryota</taxon>
        <taxon>Viridiplantae</taxon>
        <taxon>Streptophyta</taxon>
        <taxon>Embryophyta</taxon>
        <taxon>Tracheophyta</taxon>
        <taxon>Spermatophyta</taxon>
        <taxon>Magnoliopsida</taxon>
        <taxon>eudicotyledons</taxon>
        <taxon>Gunneridae</taxon>
        <taxon>Pentapetalae</taxon>
        <taxon>rosids</taxon>
        <taxon>fabids</taxon>
        <taxon>Malpighiales</taxon>
        <taxon>Linaceae</taxon>
        <taxon>Linum</taxon>
    </lineage>
</organism>
<gene>
    <name evidence="1" type="ORF">LTRI10_LOCUS40703</name>
</gene>
<sequence>MSTSLFPMSEYEIARHRRICARDLTPRRTRMHRSRSVITRLNGGVRIAIRWSVYCVNPDANFFLPFFTCTACVIVLIAQCAEFSVDGIRKEYQHGLVLVLIEIDYLWRSIC</sequence>
<keyword evidence="2" id="KW-1185">Reference proteome</keyword>
<evidence type="ECO:0000313" key="1">
    <source>
        <dbReference type="EMBL" id="CAL1400588.1"/>
    </source>
</evidence>
<dbReference type="EMBL" id="OZ034820">
    <property type="protein sequence ID" value="CAL1400588.1"/>
    <property type="molecule type" value="Genomic_DNA"/>
</dbReference>
<proteinExistence type="predicted"/>
<reference evidence="1 2" key="1">
    <citation type="submission" date="2024-04" db="EMBL/GenBank/DDBJ databases">
        <authorList>
            <person name="Fracassetti M."/>
        </authorList>
    </citation>
    <scope>NUCLEOTIDE SEQUENCE [LARGE SCALE GENOMIC DNA]</scope>
</reference>
<name>A0AAV2FSE7_9ROSI</name>
<dbReference type="Proteomes" id="UP001497516">
    <property type="component" value="Chromosome 7"/>
</dbReference>
<protein>
    <submittedName>
        <fullName evidence="1">Uncharacterized protein</fullName>
    </submittedName>
</protein>
<accession>A0AAV2FSE7</accession>
<evidence type="ECO:0000313" key="2">
    <source>
        <dbReference type="Proteomes" id="UP001497516"/>
    </source>
</evidence>
<dbReference type="AlphaFoldDB" id="A0AAV2FSE7"/>